<feature type="domain" description="Cytochrome c" evidence="6">
    <location>
        <begin position="62"/>
        <end position="188"/>
    </location>
</feature>
<keyword evidence="3 4" id="KW-0408">Iron</keyword>
<dbReference type="GO" id="GO:0009055">
    <property type="term" value="F:electron transfer activity"/>
    <property type="evidence" value="ECO:0007669"/>
    <property type="project" value="InterPro"/>
</dbReference>
<keyword evidence="8" id="KW-1185">Reference proteome</keyword>
<feature type="chain" id="PRO_5029776253" evidence="5">
    <location>
        <begin position="24"/>
        <end position="191"/>
    </location>
</feature>
<accession>A0A7M1S221</accession>
<keyword evidence="5" id="KW-0732">Signal</keyword>
<evidence type="ECO:0000256" key="3">
    <source>
        <dbReference type="ARBA" id="ARBA00023004"/>
    </source>
</evidence>
<dbReference type="RefSeq" id="WP_197548167.1">
    <property type="nucleotide sequence ID" value="NZ_CP063164.1"/>
</dbReference>
<dbReference type="InterPro" id="IPR030999">
    <property type="entry name" value="Thiosulf_SoxX"/>
</dbReference>
<proteinExistence type="predicted"/>
<sequence>MQKRIKLVTIAAMLISSTSLVSAVDLTKAYEMPDASKLIEKDKLAEPTKYTMPEGCVTTDAEAIARGEYIFHNLNGKKAKKKPPKGLVKFIEQKGKDGKVKKKPKQYGNCVACHNIEGAVGGGNIGPDLTGYKAMFIDTKIRDHQFVFQKIADPRIDNPNTHMTVNLTTKLFNEREICDLTSYVVAEKKKK</sequence>
<dbReference type="InterPro" id="IPR036909">
    <property type="entry name" value="Cyt_c-like_dom_sf"/>
</dbReference>
<evidence type="ECO:0000313" key="8">
    <source>
        <dbReference type="Proteomes" id="UP000595074"/>
    </source>
</evidence>
<dbReference type="Proteomes" id="UP000595074">
    <property type="component" value="Chromosome"/>
</dbReference>
<gene>
    <name evidence="7" type="primary">soxX</name>
    <name evidence="7" type="ORF">IMZ28_08620</name>
</gene>
<evidence type="ECO:0000313" key="7">
    <source>
        <dbReference type="EMBL" id="QOR61493.1"/>
    </source>
</evidence>
<protein>
    <submittedName>
        <fullName evidence="7">Sulfur oxidation c-type cytochrome SoxX</fullName>
    </submittedName>
</protein>
<dbReference type="PROSITE" id="PS51007">
    <property type="entry name" value="CYTC"/>
    <property type="match status" value="1"/>
</dbReference>
<keyword evidence="1 4" id="KW-0349">Heme</keyword>
<keyword evidence="2 4" id="KW-0479">Metal-binding</keyword>
<name>A0A7M1S221_9BACT</name>
<dbReference type="GO" id="GO:0046872">
    <property type="term" value="F:metal ion binding"/>
    <property type="evidence" value="ECO:0007669"/>
    <property type="project" value="UniProtKB-KW"/>
</dbReference>
<evidence type="ECO:0000256" key="1">
    <source>
        <dbReference type="ARBA" id="ARBA00022617"/>
    </source>
</evidence>
<evidence type="ECO:0000259" key="6">
    <source>
        <dbReference type="PROSITE" id="PS51007"/>
    </source>
</evidence>
<evidence type="ECO:0000256" key="2">
    <source>
        <dbReference type="ARBA" id="ARBA00022723"/>
    </source>
</evidence>
<evidence type="ECO:0000256" key="4">
    <source>
        <dbReference type="PROSITE-ProRule" id="PRU00433"/>
    </source>
</evidence>
<evidence type="ECO:0000256" key="5">
    <source>
        <dbReference type="SAM" id="SignalP"/>
    </source>
</evidence>
<dbReference type="InterPro" id="IPR009056">
    <property type="entry name" value="Cyt_c-like_dom"/>
</dbReference>
<dbReference type="Gene3D" id="1.10.760.10">
    <property type="entry name" value="Cytochrome c-like domain"/>
    <property type="match status" value="1"/>
</dbReference>
<dbReference type="EMBL" id="CP063164">
    <property type="protein sequence ID" value="QOR61493.1"/>
    <property type="molecule type" value="Genomic_DNA"/>
</dbReference>
<dbReference type="GO" id="GO:0020037">
    <property type="term" value="F:heme binding"/>
    <property type="evidence" value="ECO:0007669"/>
    <property type="project" value="InterPro"/>
</dbReference>
<dbReference type="SUPFAM" id="SSF46626">
    <property type="entry name" value="Cytochrome c"/>
    <property type="match status" value="1"/>
</dbReference>
<reference evidence="7 8" key="1">
    <citation type="submission" date="2020-10" db="EMBL/GenBank/DDBJ databases">
        <title>The genome of sulfurovum sp.</title>
        <authorList>
            <person name="Xie S."/>
            <person name="Shao Z."/>
            <person name="Jiang L."/>
        </authorList>
    </citation>
    <scope>NUCLEOTIDE SEQUENCE [LARGE SCALE GENOMIC DNA]</scope>
    <source>
        <strain evidence="7 8">ST-419</strain>
    </source>
</reference>
<dbReference type="NCBIfam" id="TIGR04485">
    <property type="entry name" value="thiosulf_SoxX"/>
    <property type="match status" value="1"/>
</dbReference>
<dbReference type="KEGG" id="sinu:IMZ28_08620"/>
<feature type="signal peptide" evidence="5">
    <location>
        <begin position="1"/>
        <end position="23"/>
    </location>
</feature>
<dbReference type="AlphaFoldDB" id="A0A7M1S221"/>
<organism evidence="7 8">
    <name type="scientific">Sulfurovum indicum</name>
    <dbReference type="NCBI Taxonomy" id="2779528"/>
    <lineage>
        <taxon>Bacteria</taxon>
        <taxon>Pseudomonadati</taxon>
        <taxon>Campylobacterota</taxon>
        <taxon>Epsilonproteobacteria</taxon>
        <taxon>Campylobacterales</taxon>
        <taxon>Sulfurovaceae</taxon>
        <taxon>Sulfurovum</taxon>
    </lineage>
</organism>